<dbReference type="PRINTS" id="PR00080">
    <property type="entry name" value="SDRFAMILY"/>
</dbReference>
<comment type="catalytic activity">
    <reaction evidence="17">
        <text>testosterone + NAD(+) = androst-4-ene-3,17-dione + NADH + H(+)</text>
        <dbReference type="Rhea" id="RHEA:14929"/>
        <dbReference type="ChEBI" id="CHEBI:15378"/>
        <dbReference type="ChEBI" id="CHEBI:16422"/>
        <dbReference type="ChEBI" id="CHEBI:17347"/>
        <dbReference type="ChEBI" id="CHEBI:57540"/>
        <dbReference type="ChEBI" id="CHEBI:57945"/>
        <dbReference type="EC" id="1.1.1.239"/>
    </reaction>
    <physiologicalReaction direction="left-to-right" evidence="17">
        <dbReference type="Rhea" id="RHEA:14930"/>
    </physiologicalReaction>
</comment>
<comment type="similarity">
    <text evidence="4 28">Belongs to the short-chain dehydrogenases/reductases (SDR) family.</text>
</comment>
<dbReference type="Gene3D" id="3.40.50.720">
    <property type="entry name" value="NAD(P)-binding Rossmann-like Domain"/>
    <property type="match status" value="1"/>
</dbReference>
<evidence type="ECO:0000256" key="23">
    <source>
        <dbReference type="ARBA" id="ARBA00077835"/>
    </source>
</evidence>
<organism evidence="30 31">
    <name type="scientific">Scyliorhinus torazame</name>
    <name type="common">Cloudy catshark</name>
    <name type="synonym">Catulus torazame</name>
    <dbReference type="NCBI Taxonomy" id="75743"/>
    <lineage>
        <taxon>Eukaryota</taxon>
        <taxon>Metazoa</taxon>
        <taxon>Chordata</taxon>
        <taxon>Craniata</taxon>
        <taxon>Vertebrata</taxon>
        <taxon>Chondrichthyes</taxon>
        <taxon>Elasmobranchii</taxon>
        <taxon>Galeomorphii</taxon>
        <taxon>Galeoidea</taxon>
        <taxon>Carcharhiniformes</taxon>
        <taxon>Scyliorhinidae</taxon>
        <taxon>Scyliorhinus</taxon>
    </lineage>
</organism>
<keyword evidence="8" id="KW-0276">Fatty acid metabolism</keyword>
<keyword evidence="11" id="KW-0443">Lipid metabolism</keyword>
<dbReference type="AlphaFoldDB" id="A0A401P1B0"/>
<dbReference type="GO" id="GO:0008210">
    <property type="term" value="P:estrogen metabolic process"/>
    <property type="evidence" value="ECO:0007669"/>
    <property type="project" value="UniProtKB-ARBA"/>
</dbReference>
<dbReference type="SUPFAM" id="SSF51735">
    <property type="entry name" value="NAD(P)-binding Rossmann-fold domains"/>
    <property type="match status" value="1"/>
</dbReference>
<dbReference type="OMA" id="GMNQKAR"/>
<comment type="pathway">
    <text evidence="15">Steroid biosynthesis; estrogen biosynthesis.</text>
</comment>
<evidence type="ECO:0000256" key="11">
    <source>
        <dbReference type="ARBA" id="ARBA00023098"/>
    </source>
</evidence>
<evidence type="ECO:0000256" key="28">
    <source>
        <dbReference type="RuleBase" id="RU000363"/>
    </source>
</evidence>
<evidence type="ECO:0000256" key="18">
    <source>
        <dbReference type="ARBA" id="ARBA00050435"/>
    </source>
</evidence>
<dbReference type="EC" id="1.1.1.239" evidence="21"/>
<evidence type="ECO:0000256" key="12">
    <source>
        <dbReference type="ARBA" id="ARBA00023128"/>
    </source>
</evidence>
<evidence type="ECO:0000256" key="3">
    <source>
        <dbReference type="ARBA" id="ARBA00005198"/>
    </source>
</evidence>
<evidence type="ECO:0000256" key="13">
    <source>
        <dbReference type="ARBA" id="ARBA00023160"/>
    </source>
</evidence>
<feature type="domain" description="Ketoreductase" evidence="29">
    <location>
        <begin position="11"/>
        <end position="193"/>
    </location>
</feature>
<dbReference type="GO" id="GO:0005759">
    <property type="term" value="C:mitochondrial matrix"/>
    <property type="evidence" value="ECO:0007669"/>
    <property type="project" value="UniProtKB-SubCell"/>
</dbReference>
<reference evidence="30 31" key="1">
    <citation type="journal article" date="2018" name="Nat. Ecol. Evol.">
        <title>Shark genomes provide insights into elasmobranch evolution and the origin of vertebrates.</title>
        <authorList>
            <person name="Hara Y"/>
            <person name="Yamaguchi K"/>
            <person name="Onimaru K"/>
            <person name="Kadota M"/>
            <person name="Koyanagi M"/>
            <person name="Keeley SD"/>
            <person name="Tatsumi K"/>
            <person name="Tanaka K"/>
            <person name="Motone F"/>
            <person name="Kageyama Y"/>
            <person name="Nozu R"/>
            <person name="Adachi N"/>
            <person name="Nishimura O"/>
            <person name="Nakagawa R"/>
            <person name="Tanegashima C"/>
            <person name="Kiyatake I"/>
            <person name="Matsumoto R"/>
            <person name="Murakumo K"/>
            <person name="Nishida K"/>
            <person name="Terakita A"/>
            <person name="Kuratani S"/>
            <person name="Sato K"/>
            <person name="Hyodo S Kuraku.S."/>
        </authorList>
    </citation>
    <scope>NUCLEOTIDE SEQUENCE [LARGE SCALE GENOMIC DNA]</scope>
</reference>
<evidence type="ECO:0000256" key="22">
    <source>
        <dbReference type="ARBA" id="ARBA00070911"/>
    </source>
</evidence>
<accession>A0A401P1B0</accession>
<evidence type="ECO:0000256" key="14">
    <source>
        <dbReference type="ARBA" id="ARBA00024072"/>
    </source>
</evidence>
<keyword evidence="6" id="KW-0444">Lipid biosynthesis</keyword>
<keyword evidence="31" id="KW-1185">Reference proteome</keyword>
<dbReference type="InterPro" id="IPR057326">
    <property type="entry name" value="KR_dom"/>
</dbReference>
<dbReference type="EC" id="1.1.1.62" evidence="14"/>
<evidence type="ECO:0000259" key="29">
    <source>
        <dbReference type="SMART" id="SM00822"/>
    </source>
</evidence>
<evidence type="ECO:0000256" key="5">
    <source>
        <dbReference type="ARBA" id="ARBA00012456"/>
    </source>
</evidence>
<gene>
    <name evidence="30" type="ORF">scyTo_0012073</name>
</gene>
<keyword evidence="7" id="KW-0597">Phosphoprotein</keyword>
<dbReference type="InterPro" id="IPR002347">
    <property type="entry name" value="SDR_fam"/>
</dbReference>
<evidence type="ECO:0000256" key="16">
    <source>
        <dbReference type="ARBA" id="ARBA00049069"/>
    </source>
</evidence>
<dbReference type="SMART" id="SM00822">
    <property type="entry name" value="PKS_KR"/>
    <property type="match status" value="1"/>
</dbReference>
<comment type="catalytic activity">
    <reaction evidence="18">
        <text>17beta-hydroxy-5alpha-androstan-3-one + NAD(+) = 5alpha-androstan-3,17-dione + NADH + H(+)</text>
        <dbReference type="Rhea" id="RHEA:41992"/>
        <dbReference type="ChEBI" id="CHEBI:15378"/>
        <dbReference type="ChEBI" id="CHEBI:15994"/>
        <dbReference type="ChEBI" id="CHEBI:16330"/>
        <dbReference type="ChEBI" id="CHEBI:57540"/>
        <dbReference type="ChEBI" id="CHEBI:57945"/>
    </reaction>
    <physiologicalReaction direction="left-to-right" evidence="18">
        <dbReference type="Rhea" id="RHEA:41993"/>
    </physiologicalReaction>
</comment>
<keyword evidence="12" id="KW-0496">Mitochondrion</keyword>
<evidence type="ECO:0000256" key="10">
    <source>
        <dbReference type="ARBA" id="ARBA00023027"/>
    </source>
</evidence>
<evidence type="ECO:0000256" key="9">
    <source>
        <dbReference type="ARBA" id="ARBA00023002"/>
    </source>
</evidence>
<dbReference type="GO" id="GO:0048038">
    <property type="term" value="F:quinone binding"/>
    <property type="evidence" value="ECO:0007669"/>
    <property type="project" value="TreeGrafter"/>
</dbReference>
<evidence type="ECO:0000256" key="19">
    <source>
        <dbReference type="ARBA" id="ARBA00052680"/>
    </source>
</evidence>
<evidence type="ECO:0000256" key="2">
    <source>
        <dbReference type="ARBA" id="ARBA00005194"/>
    </source>
</evidence>
<protein>
    <recommendedName>
        <fullName evidence="22">(3R)-3-hydroxyacyl-CoA dehydrogenase</fullName>
        <ecNumber evidence="21">1.1.1.239</ecNumber>
        <ecNumber evidence="14">1.1.1.62</ecNumber>
        <ecNumber evidence="5">1.1.1.n12</ecNumber>
    </recommendedName>
    <alternativeName>
        <fullName evidence="24">17-beta-hydroxysteroid dehydrogenase 8</fullName>
    </alternativeName>
    <alternativeName>
        <fullName evidence="23">3-ketoacyl-[acyl-carrier-protein] reductase alpha subunit</fullName>
    </alternativeName>
    <alternativeName>
        <fullName evidence="26">3-oxoacyl-[acyl-carrier-protein] reductase</fullName>
    </alternativeName>
    <alternativeName>
        <fullName evidence="27">Estradiol 17-beta-dehydrogenase 8</fullName>
    </alternativeName>
    <alternativeName>
        <fullName evidence="25">Testosterone 17-beta-dehydrogenase 8</fullName>
    </alternativeName>
</protein>
<dbReference type="STRING" id="75743.A0A401P1B0"/>
<sequence>MAAPTLRLSSRLALVTGGGSGIGRAVCQRFAKDGASVAVVDIDEGAATETLRSLSSDQQQHSVFITDVTSSKSVHKLVADIQMQFSRPPCVAVNCAGITVDGLLLKMQEEAFDQVLKVNLKGTFLVTQTVAKALVASGAKKGSIINVGSIVGKVGNVGQANYTASKAGVVALTKSSAKELARFGIRCNTILPGFIDTPMVAKVPQKVLDTVRSGRRLFLLGIGRQQLHHGSQSGSDRRAFHVTFKQSTGSRENKWPELAAPGHLDGIWLVDPAAH</sequence>
<evidence type="ECO:0000313" key="30">
    <source>
        <dbReference type="EMBL" id="GCB66925.1"/>
    </source>
</evidence>
<evidence type="ECO:0000256" key="20">
    <source>
        <dbReference type="ARBA" id="ARBA00065174"/>
    </source>
</evidence>
<evidence type="ECO:0000256" key="15">
    <source>
        <dbReference type="ARBA" id="ARBA00037929"/>
    </source>
</evidence>
<evidence type="ECO:0000256" key="17">
    <source>
        <dbReference type="ARBA" id="ARBA00050232"/>
    </source>
</evidence>
<comment type="caution">
    <text evidence="30">The sequence shown here is derived from an EMBL/GenBank/DDBJ whole genome shotgun (WGS) entry which is preliminary data.</text>
</comment>
<keyword evidence="9" id="KW-0560">Oxidoreductase</keyword>
<evidence type="ECO:0000256" key="7">
    <source>
        <dbReference type="ARBA" id="ARBA00022553"/>
    </source>
</evidence>
<evidence type="ECO:0000256" key="25">
    <source>
        <dbReference type="ARBA" id="ARBA00081936"/>
    </source>
</evidence>
<dbReference type="PANTHER" id="PTHR42760:SF83">
    <property type="entry name" value="(3R)-3-HYDROXYACYL-COA DEHYDROGENASE"/>
    <property type="match status" value="1"/>
</dbReference>
<comment type="catalytic activity">
    <reaction evidence="19">
        <text>a (3R)-3-hydroxyacyl-CoA + NAD(+) = a 3-oxoacyl-CoA + NADH + H(+)</text>
        <dbReference type="Rhea" id="RHEA:32711"/>
        <dbReference type="ChEBI" id="CHEBI:15378"/>
        <dbReference type="ChEBI" id="CHEBI:57319"/>
        <dbReference type="ChEBI" id="CHEBI:57540"/>
        <dbReference type="ChEBI" id="CHEBI:57945"/>
        <dbReference type="ChEBI" id="CHEBI:90726"/>
        <dbReference type="EC" id="1.1.1.n12"/>
    </reaction>
    <physiologicalReaction direction="left-to-right" evidence="19">
        <dbReference type="Rhea" id="RHEA:32712"/>
    </physiologicalReaction>
</comment>
<evidence type="ECO:0000256" key="21">
    <source>
        <dbReference type="ARBA" id="ARBA00066822"/>
    </source>
</evidence>
<evidence type="ECO:0000256" key="1">
    <source>
        <dbReference type="ARBA" id="ARBA00004305"/>
    </source>
</evidence>
<comment type="catalytic activity">
    <reaction evidence="16">
        <text>17beta-estradiol + NAD(+) = estrone + NADH + H(+)</text>
        <dbReference type="Rhea" id="RHEA:24612"/>
        <dbReference type="ChEBI" id="CHEBI:15378"/>
        <dbReference type="ChEBI" id="CHEBI:16469"/>
        <dbReference type="ChEBI" id="CHEBI:17263"/>
        <dbReference type="ChEBI" id="CHEBI:57540"/>
        <dbReference type="ChEBI" id="CHEBI:57945"/>
        <dbReference type="EC" id="1.1.1.62"/>
    </reaction>
    <physiologicalReaction direction="left-to-right" evidence="16">
        <dbReference type="Rhea" id="RHEA:24613"/>
    </physiologicalReaction>
    <physiologicalReaction direction="right-to-left" evidence="16">
        <dbReference type="Rhea" id="RHEA:24614"/>
    </physiologicalReaction>
</comment>
<proteinExistence type="inferred from homology"/>
<dbReference type="OrthoDB" id="294295at2759"/>
<evidence type="ECO:0000256" key="24">
    <source>
        <dbReference type="ARBA" id="ARBA00081419"/>
    </source>
</evidence>
<dbReference type="GO" id="GO:0006633">
    <property type="term" value="P:fatty acid biosynthetic process"/>
    <property type="evidence" value="ECO:0007669"/>
    <property type="project" value="UniProtKB-KW"/>
</dbReference>
<comment type="subcellular location">
    <subcellularLocation>
        <location evidence="1">Mitochondrion matrix</location>
    </subcellularLocation>
</comment>
<dbReference type="PANTHER" id="PTHR42760">
    <property type="entry name" value="SHORT-CHAIN DEHYDROGENASES/REDUCTASES FAMILY MEMBER"/>
    <property type="match status" value="1"/>
</dbReference>
<evidence type="ECO:0000256" key="27">
    <source>
        <dbReference type="ARBA" id="ARBA00083258"/>
    </source>
</evidence>
<evidence type="ECO:0000256" key="8">
    <source>
        <dbReference type="ARBA" id="ARBA00022832"/>
    </source>
</evidence>
<evidence type="ECO:0000256" key="6">
    <source>
        <dbReference type="ARBA" id="ARBA00022516"/>
    </source>
</evidence>
<evidence type="ECO:0000313" key="31">
    <source>
        <dbReference type="Proteomes" id="UP000288216"/>
    </source>
</evidence>
<keyword evidence="10" id="KW-0520">NAD</keyword>
<comment type="subunit">
    <text evidence="20">Heterotetramer with CBR4; contains two molecules of HSD17B8 and CBR4.</text>
</comment>
<comment type="pathway">
    <text evidence="3">Lipid metabolism; mitochondrial fatty acid beta-oxidation.</text>
</comment>
<keyword evidence="13" id="KW-0275">Fatty acid biosynthesis</keyword>
<dbReference type="InterPro" id="IPR036291">
    <property type="entry name" value="NAD(P)-bd_dom_sf"/>
</dbReference>
<dbReference type="FunFam" id="3.40.50.720:FF:000231">
    <property type="entry name" value="Estradiol 17-beta-dehydrogenase 8"/>
    <property type="match status" value="1"/>
</dbReference>
<evidence type="ECO:0000256" key="26">
    <source>
        <dbReference type="ARBA" id="ARBA00083097"/>
    </source>
</evidence>
<dbReference type="GO" id="GO:0047035">
    <property type="term" value="F:testosterone dehydrogenase (NAD+) activity"/>
    <property type="evidence" value="ECO:0007669"/>
    <property type="project" value="UniProtKB-EC"/>
</dbReference>
<name>A0A401P1B0_SCYTO</name>
<dbReference type="EC" id="1.1.1.n12" evidence="5"/>
<dbReference type="GO" id="GO:0004303">
    <property type="term" value="F:estradiol 17-beta-dehydrogenase [NAD(P)+] activity"/>
    <property type="evidence" value="ECO:0007669"/>
    <property type="project" value="UniProtKB-EC"/>
</dbReference>
<evidence type="ECO:0000256" key="4">
    <source>
        <dbReference type="ARBA" id="ARBA00006484"/>
    </source>
</evidence>
<dbReference type="EMBL" id="BFAA01005718">
    <property type="protein sequence ID" value="GCB66925.1"/>
    <property type="molecule type" value="Genomic_DNA"/>
</dbReference>
<dbReference type="Pfam" id="PF00106">
    <property type="entry name" value="adh_short"/>
    <property type="match status" value="1"/>
</dbReference>
<comment type="pathway">
    <text evidence="2">Lipid metabolism; fatty acid biosynthesis.</text>
</comment>
<dbReference type="Proteomes" id="UP000288216">
    <property type="component" value="Unassembled WGS sequence"/>
</dbReference>
<dbReference type="PRINTS" id="PR00081">
    <property type="entry name" value="GDHRDH"/>
</dbReference>